<sequence>MATRIDNDRTRSLDCPRSELDLAILDHDKTIANLIELESKNTPLVPRHKLEPACRKLVVTVPRHKLEPACRKLVVTWMLEVCEEQHCEDQVFVVAVSLLDKFLSVVSIRKTQLQLLAAVCLLLSSKLRQSHFLSVDLLAYYTDNSITRDEITQWEVLVVAKLGWDLGHVTALDFVDSLLRRLAVTGDNIVRRHALTFVALAATESDFVGTKPSLIATAAIVSAVRGIYPHLGKPAMEILSQCLRTDMNEVKYVLDTLERTVDRTSKEGSSCGDLSYSSEASDDSHSSSLSSSYNNKLSVNLPPNKQMSRTAHVDPNYICYSPLQDDSLNGSVEDSQSGSSDYEGYETPTDITDVHFAE</sequence>
<evidence type="ECO:0000313" key="8">
    <source>
        <dbReference type="Proteomes" id="UP000694843"/>
    </source>
</evidence>
<keyword evidence="1" id="KW-0132">Cell division</keyword>
<feature type="compositionally biased region" description="Low complexity" evidence="5">
    <location>
        <begin position="286"/>
        <end position="298"/>
    </location>
</feature>
<dbReference type="InterPro" id="IPR013763">
    <property type="entry name" value="Cyclin-like_dom"/>
</dbReference>
<dbReference type="Proteomes" id="UP000694843">
    <property type="component" value="Unplaced"/>
</dbReference>
<dbReference type="GO" id="GO:0000278">
    <property type="term" value="P:mitotic cell cycle"/>
    <property type="evidence" value="ECO:0007669"/>
    <property type="project" value="UniProtKB-ARBA"/>
</dbReference>
<proteinExistence type="inferred from homology"/>
<dbReference type="Pfam" id="PF00134">
    <property type="entry name" value="Cyclin_N"/>
    <property type="match status" value="1"/>
</dbReference>
<organism evidence="8 9">
    <name type="scientific">Hyalella azteca</name>
    <name type="common">Amphipod</name>
    <dbReference type="NCBI Taxonomy" id="294128"/>
    <lineage>
        <taxon>Eukaryota</taxon>
        <taxon>Metazoa</taxon>
        <taxon>Ecdysozoa</taxon>
        <taxon>Arthropoda</taxon>
        <taxon>Crustacea</taxon>
        <taxon>Multicrustacea</taxon>
        <taxon>Malacostraca</taxon>
        <taxon>Eumalacostraca</taxon>
        <taxon>Peracarida</taxon>
        <taxon>Amphipoda</taxon>
        <taxon>Senticaudata</taxon>
        <taxon>Talitrida</taxon>
        <taxon>Talitroidea</taxon>
        <taxon>Hyalellidae</taxon>
        <taxon>Hyalella</taxon>
    </lineage>
</organism>
<dbReference type="SMART" id="SM01332">
    <property type="entry name" value="Cyclin_C"/>
    <property type="match status" value="1"/>
</dbReference>
<dbReference type="SUPFAM" id="SSF47954">
    <property type="entry name" value="Cyclin-like"/>
    <property type="match status" value="2"/>
</dbReference>
<keyword evidence="2 4" id="KW-0195">Cyclin</keyword>
<evidence type="ECO:0000256" key="2">
    <source>
        <dbReference type="ARBA" id="ARBA00023127"/>
    </source>
</evidence>
<dbReference type="InterPro" id="IPR048258">
    <property type="entry name" value="Cyclins_cyclin-box"/>
</dbReference>
<dbReference type="GO" id="GO:0051301">
    <property type="term" value="P:cell division"/>
    <property type="evidence" value="ECO:0007669"/>
    <property type="project" value="UniProtKB-KW"/>
</dbReference>
<reference evidence="9" key="1">
    <citation type="submission" date="2025-08" db="UniProtKB">
        <authorList>
            <consortium name="RefSeq"/>
        </authorList>
    </citation>
    <scope>IDENTIFICATION</scope>
    <source>
        <tissue evidence="9">Whole organism</tissue>
    </source>
</reference>
<dbReference type="Pfam" id="PF02984">
    <property type="entry name" value="Cyclin_C"/>
    <property type="match status" value="1"/>
</dbReference>
<accession>A0A8B7NTC9</accession>
<dbReference type="Gene3D" id="1.10.472.10">
    <property type="entry name" value="Cyclin-like"/>
    <property type="match status" value="2"/>
</dbReference>
<feature type="domain" description="Cyclin-like" evidence="6">
    <location>
        <begin position="76"/>
        <end position="160"/>
    </location>
</feature>
<dbReference type="SMART" id="SM00385">
    <property type="entry name" value="CYCLIN"/>
    <property type="match status" value="1"/>
</dbReference>
<dbReference type="FunFam" id="1.10.472.10:FF:000003">
    <property type="entry name" value="G1/S-specific cyclin-D2"/>
    <property type="match status" value="1"/>
</dbReference>
<feature type="domain" description="Cyclin C-terminal" evidence="7">
    <location>
        <begin position="169"/>
        <end position="293"/>
    </location>
</feature>
<protein>
    <submittedName>
        <fullName evidence="9">G1/S-specific cyclin-D2</fullName>
    </submittedName>
</protein>
<evidence type="ECO:0000256" key="1">
    <source>
        <dbReference type="ARBA" id="ARBA00022618"/>
    </source>
</evidence>
<dbReference type="RefSeq" id="XP_018016967.1">
    <property type="nucleotide sequence ID" value="XM_018161478.2"/>
</dbReference>
<name>A0A8B7NTC9_HYAAZ</name>
<dbReference type="AlphaFoldDB" id="A0A8B7NTC9"/>
<feature type="region of interest" description="Disordered" evidence="5">
    <location>
        <begin position="323"/>
        <end position="358"/>
    </location>
</feature>
<dbReference type="InterPro" id="IPR004367">
    <property type="entry name" value="Cyclin_C-dom"/>
</dbReference>
<keyword evidence="8" id="KW-1185">Reference proteome</keyword>
<dbReference type="OrthoDB" id="306099at2759"/>
<dbReference type="InterPro" id="IPR039361">
    <property type="entry name" value="Cyclin"/>
</dbReference>
<gene>
    <name evidence="9" type="primary">LOC108673623</name>
</gene>
<dbReference type="PANTHER" id="PTHR10177">
    <property type="entry name" value="CYCLINS"/>
    <property type="match status" value="1"/>
</dbReference>
<evidence type="ECO:0000256" key="4">
    <source>
        <dbReference type="RuleBase" id="RU000383"/>
    </source>
</evidence>
<keyword evidence="3" id="KW-0131">Cell cycle</keyword>
<feature type="compositionally biased region" description="Polar residues" evidence="5">
    <location>
        <begin position="324"/>
        <end position="340"/>
    </location>
</feature>
<evidence type="ECO:0000256" key="3">
    <source>
        <dbReference type="ARBA" id="ARBA00023306"/>
    </source>
</evidence>
<dbReference type="GeneID" id="108673623"/>
<evidence type="ECO:0000256" key="5">
    <source>
        <dbReference type="SAM" id="MobiDB-lite"/>
    </source>
</evidence>
<feature type="region of interest" description="Disordered" evidence="5">
    <location>
        <begin position="264"/>
        <end position="309"/>
    </location>
</feature>
<dbReference type="PROSITE" id="PS00292">
    <property type="entry name" value="CYCLINS"/>
    <property type="match status" value="1"/>
</dbReference>
<evidence type="ECO:0000259" key="7">
    <source>
        <dbReference type="SMART" id="SM01332"/>
    </source>
</evidence>
<dbReference type="CDD" id="cd20516">
    <property type="entry name" value="CYCLIN_CCND_rpt2"/>
    <property type="match status" value="1"/>
</dbReference>
<evidence type="ECO:0000259" key="6">
    <source>
        <dbReference type="SMART" id="SM00385"/>
    </source>
</evidence>
<dbReference type="KEGG" id="hazt:108673623"/>
<comment type="similarity">
    <text evidence="4">Belongs to the cyclin family.</text>
</comment>
<dbReference type="InterPro" id="IPR036915">
    <property type="entry name" value="Cyclin-like_sf"/>
</dbReference>
<evidence type="ECO:0000313" key="9">
    <source>
        <dbReference type="RefSeq" id="XP_018016967.1"/>
    </source>
</evidence>
<dbReference type="InterPro" id="IPR006671">
    <property type="entry name" value="Cyclin_N"/>
</dbReference>